<dbReference type="RefSeq" id="WP_055342213.1">
    <property type="nucleotide sequence ID" value="NZ_CDNI01000003.1"/>
</dbReference>
<evidence type="ECO:0000313" key="2">
    <source>
        <dbReference type="EMBL" id="CEQ04185.1"/>
    </source>
</evidence>
<dbReference type="EMBL" id="CEKZ01000003">
    <property type="protein sequence ID" value="CEQ04185.1"/>
    <property type="molecule type" value="Genomic_DNA"/>
</dbReference>
<dbReference type="AlphaFoldDB" id="A0A0C7G8R0"/>
<proteinExistence type="predicted"/>
<sequence>MNFFKILTDSFLNLISIMGIFIFFGLIFNIIEEKNNQLLQKTFGVKSIIFTGFIGTVVHELSHLIMALLFNHKIISIELFRPKKYKNDGVLGFVKHTYNSKSLYQQIGNFFIGIAPMIFGTFFIWVLLILLSNNSYQTFISNLNINLYNHLIKSYDFYNLLKLLFNDILNFIKTMLSFNYLFNVKHLILLFLIYSITTHMSLSLSDLKGSLKGLYVCFLVVFIITFLNNILGLYNIFTSTFILKVNIYIFLFLSVGLVFSFITLLISFLLHIIKK</sequence>
<evidence type="ECO:0000256" key="1">
    <source>
        <dbReference type="SAM" id="Phobius"/>
    </source>
</evidence>
<protein>
    <submittedName>
        <fullName evidence="2">Membrane protein</fullName>
    </submittedName>
</protein>
<dbReference type="Proteomes" id="UP000049127">
    <property type="component" value="Unassembled WGS sequence"/>
</dbReference>
<feature type="transmembrane region" description="Helical" evidence="1">
    <location>
        <begin position="12"/>
        <end position="31"/>
    </location>
</feature>
<evidence type="ECO:0000313" key="3">
    <source>
        <dbReference type="Proteomes" id="UP000049127"/>
    </source>
</evidence>
<feature type="transmembrane region" description="Helical" evidence="1">
    <location>
        <begin position="110"/>
        <end position="131"/>
    </location>
</feature>
<gene>
    <name evidence="2" type="ORF">R28058_19181</name>
</gene>
<keyword evidence="1" id="KW-0812">Transmembrane</keyword>
<organism evidence="2 3">
    <name type="scientific">Paraclostridium sordellii</name>
    <name type="common">Clostridium sordellii</name>
    <dbReference type="NCBI Taxonomy" id="1505"/>
    <lineage>
        <taxon>Bacteria</taxon>
        <taxon>Bacillati</taxon>
        <taxon>Bacillota</taxon>
        <taxon>Clostridia</taxon>
        <taxon>Peptostreptococcales</taxon>
        <taxon>Peptostreptococcaceae</taxon>
        <taxon>Paraclostridium</taxon>
    </lineage>
</organism>
<dbReference type="OrthoDB" id="258743at2"/>
<feature type="transmembrane region" description="Helical" evidence="1">
    <location>
        <begin position="43"/>
        <end position="70"/>
    </location>
</feature>
<keyword evidence="1" id="KW-0472">Membrane</keyword>
<feature type="transmembrane region" description="Helical" evidence="1">
    <location>
        <begin position="249"/>
        <end position="273"/>
    </location>
</feature>
<feature type="transmembrane region" description="Helical" evidence="1">
    <location>
        <begin position="214"/>
        <end position="237"/>
    </location>
</feature>
<reference evidence="2 3" key="1">
    <citation type="submission" date="2015-01" db="EMBL/GenBank/DDBJ databases">
        <authorList>
            <person name="Aslett A.Martin."/>
            <person name="De Silva Nishadi"/>
        </authorList>
    </citation>
    <scope>NUCLEOTIDE SEQUENCE [LARGE SCALE GENOMIC DNA]</scope>
    <source>
        <strain evidence="2 3">R28058</strain>
    </source>
</reference>
<keyword evidence="1" id="KW-1133">Transmembrane helix</keyword>
<accession>A0A0C7G8R0</accession>
<name>A0A0C7G8R0_PARSO</name>
<feature type="transmembrane region" description="Helical" evidence="1">
    <location>
        <begin position="180"/>
        <end position="202"/>
    </location>
</feature>